<feature type="domain" description="Hemerythrin-like" evidence="2">
    <location>
        <begin position="47"/>
        <end position="162"/>
    </location>
</feature>
<dbReference type="PANTHER" id="PTHR35585:SF1">
    <property type="entry name" value="HHE DOMAIN PROTEIN (AFU_ORTHOLOGUE AFUA_4G00730)"/>
    <property type="match status" value="1"/>
</dbReference>
<evidence type="ECO:0000256" key="1">
    <source>
        <dbReference type="SAM" id="MobiDB-lite"/>
    </source>
</evidence>
<reference evidence="3 4" key="1">
    <citation type="journal article" date="2019" name="Int. J. Syst. Evol. Microbiol.">
        <title>The Global Catalogue of Microorganisms (GCM) 10K type strain sequencing project: providing services to taxonomists for standard genome sequencing and annotation.</title>
        <authorList>
            <consortium name="The Broad Institute Genomics Platform"/>
            <consortium name="The Broad Institute Genome Sequencing Center for Infectious Disease"/>
            <person name="Wu L."/>
            <person name="Ma J."/>
        </authorList>
    </citation>
    <scope>NUCLEOTIDE SEQUENCE [LARGE SCALE GENOMIC DNA]</scope>
    <source>
        <strain evidence="3 4">JCM 4542</strain>
    </source>
</reference>
<proteinExistence type="predicted"/>
<dbReference type="Gene3D" id="1.20.120.520">
    <property type="entry name" value="nmb1532 protein domain like"/>
    <property type="match status" value="1"/>
</dbReference>
<dbReference type="EMBL" id="BAAASL010000030">
    <property type="protein sequence ID" value="GAA2725512.1"/>
    <property type="molecule type" value="Genomic_DNA"/>
</dbReference>
<feature type="region of interest" description="Disordered" evidence="1">
    <location>
        <begin position="1"/>
        <end position="44"/>
    </location>
</feature>
<keyword evidence="4" id="KW-1185">Reference proteome</keyword>
<sequence length="228" mass="25145">MGEEGRHVLETASQEEEVPHEGCQPRQAAPVLNTTGEGTDQDPHDDVVTLLEEQHARIRRLFRQVRAASGDERRETFRELVRLLAVHETAEEEVVHPSARQALGGAGDHVVDARLKEERRAKEALGRLEDMDTEDPRFTPALISLQESVLTHAEMEERMEFGHLRANLSPARLAAMATAVRAAEAMAPTHPHPGVESRARNVMLGPVAAVMDRTRDIVRKAMGGGKDG</sequence>
<gene>
    <name evidence="3" type="ORF">GCM10010315_57820</name>
</gene>
<evidence type="ECO:0000313" key="4">
    <source>
        <dbReference type="Proteomes" id="UP001500886"/>
    </source>
</evidence>
<accession>A0ABN3U6E8</accession>
<evidence type="ECO:0000313" key="3">
    <source>
        <dbReference type="EMBL" id="GAA2725512.1"/>
    </source>
</evidence>
<dbReference type="PANTHER" id="PTHR35585">
    <property type="entry name" value="HHE DOMAIN PROTEIN (AFU_ORTHOLOGUE AFUA_4G00730)"/>
    <property type="match status" value="1"/>
</dbReference>
<dbReference type="Proteomes" id="UP001500886">
    <property type="component" value="Unassembled WGS sequence"/>
</dbReference>
<comment type="caution">
    <text evidence="3">The sequence shown here is derived from an EMBL/GenBank/DDBJ whole genome shotgun (WGS) entry which is preliminary data.</text>
</comment>
<dbReference type="InterPro" id="IPR012312">
    <property type="entry name" value="Hemerythrin-like"/>
</dbReference>
<organism evidence="3 4">
    <name type="scientific">Streptomyces luteosporeus</name>
    <dbReference type="NCBI Taxonomy" id="173856"/>
    <lineage>
        <taxon>Bacteria</taxon>
        <taxon>Bacillati</taxon>
        <taxon>Actinomycetota</taxon>
        <taxon>Actinomycetes</taxon>
        <taxon>Kitasatosporales</taxon>
        <taxon>Streptomycetaceae</taxon>
        <taxon>Streptomyces</taxon>
    </lineage>
</organism>
<dbReference type="Pfam" id="PF01814">
    <property type="entry name" value="Hemerythrin"/>
    <property type="match status" value="1"/>
</dbReference>
<name>A0ABN3U6E8_9ACTN</name>
<protein>
    <submittedName>
        <fullName evidence="3">Hemerythrin domain-containing protein</fullName>
    </submittedName>
</protein>
<dbReference type="CDD" id="cd12108">
    <property type="entry name" value="Hr-like"/>
    <property type="match status" value="1"/>
</dbReference>
<evidence type="ECO:0000259" key="2">
    <source>
        <dbReference type="Pfam" id="PF01814"/>
    </source>
</evidence>